<evidence type="ECO:0000259" key="5">
    <source>
        <dbReference type="PROSITE" id="PS50977"/>
    </source>
</evidence>
<dbReference type="EMBL" id="NVUL01000004">
    <property type="protein sequence ID" value="PCI81669.1"/>
    <property type="molecule type" value="Genomic_DNA"/>
</dbReference>
<dbReference type="Pfam" id="PF00440">
    <property type="entry name" value="TetR_N"/>
    <property type="match status" value="1"/>
</dbReference>
<sequence>MPKQAERTATTQANILSVAQEIFARDGYAKAALAQIVEMSGVTTGAIYHHFGGKKELFIAVAKKVEQYIVDQGAISAPKTGSDWERFESNILNTLEICARPDIQRIVFRDAPTVVGFFEWREIEIQYGFGKMQKAIAKLAANGIIDAPNSDLTAQILLGAIMEAAHFAAISKNKNKAVAEGKAAIRKLLQSLLIF</sequence>
<evidence type="ECO:0000256" key="1">
    <source>
        <dbReference type="ARBA" id="ARBA00023015"/>
    </source>
</evidence>
<dbReference type="PANTHER" id="PTHR30055:SF234">
    <property type="entry name" value="HTH-TYPE TRANSCRIPTIONAL REGULATOR BETI"/>
    <property type="match status" value="1"/>
</dbReference>
<dbReference type="Proteomes" id="UP000218767">
    <property type="component" value="Unassembled WGS sequence"/>
</dbReference>
<dbReference type="PANTHER" id="PTHR30055">
    <property type="entry name" value="HTH-TYPE TRANSCRIPTIONAL REGULATOR RUTR"/>
    <property type="match status" value="1"/>
</dbReference>
<dbReference type="GO" id="GO:0003700">
    <property type="term" value="F:DNA-binding transcription factor activity"/>
    <property type="evidence" value="ECO:0007669"/>
    <property type="project" value="TreeGrafter"/>
</dbReference>
<dbReference type="Gene3D" id="1.10.357.10">
    <property type="entry name" value="Tetracycline Repressor, domain 2"/>
    <property type="match status" value="1"/>
</dbReference>
<evidence type="ECO:0000256" key="3">
    <source>
        <dbReference type="ARBA" id="ARBA00023163"/>
    </source>
</evidence>
<dbReference type="InterPro" id="IPR009057">
    <property type="entry name" value="Homeodomain-like_sf"/>
</dbReference>
<comment type="caution">
    <text evidence="6">The sequence shown here is derived from an EMBL/GenBank/DDBJ whole genome shotgun (WGS) entry which is preliminary data.</text>
</comment>
<keyword evidence="3" id="KW-0804">Transcription</keyword>
<dbReference type="GO" id="GO:0000976">
    <property type="term" value="F:transcription cis-regulatory region binding"/>
    <property type="evidence" value="ECO:0007669"/>
    <property type="project" value="TreeGrafter"/>
</dbReference>
<proteinExistence type="predicted"/>
<dbReference type="AlphaFoldDB" id="A0A2A4XHP7"/>
<organism evidence="6 7">
    <name type="scientific">SAR86 cluster bacterium</name>
    <dbReference type="NCBI Taxonomy" id="2030880"/>
    <lineage>
        <taxon>Bacteria</taxon>
        <taxon>Pseudomonadati</taxon>
        <taxon>Pseudomonadota</taxon>
        <taxon>Gammaproteobacteria</taxon>
        <taxon>SAR86 cluster</taxon>
    </lineage>
</organism>
<dbReference type="PROSITE" id="PS50977">
    <property type="entry name" value="HTH_TETR_2"/>
    <property type="match status" value="1"/>
</dbReference>
<keyword evidence="2 4" id="KW-0238">DNA-binding</keyword>
<gene>
    <name evidence="6" type="ORF">COB20_01580</name>
</gene>
<dbReference type="PRINTS" id="PR00455">
    <property type="entry name" value="HTHTETR"/>
</dbReference>
<dbReference type="InterPro" id="IPR001647">
    <property type="entry name" value="HTH_TetR"/>
</dbReference>
<evidence type="ECO:0000313" key="6">
    <source>
        <dbReference type="EMBL" id="PCI81669.1"/>
    </source>
</evidence>
<protein>
    <recommendedName>
        <fullName evidence="5">HTH tetR-type domain-containing protein</fullName>
    </recommendedName>
</protein>
<evidence type="ECO:0000313" key="7">
    <source>
        <dbReference type="Proteomes" id="UP000218767"/>
    </source>
</evidence>
<dbReference type="InterPro" id="IPR049484">
    <property type="entry name" value="Rv0078-like_C"/>
</dbReference>
<feature type="domain" description="HTH tetR-type" evidence="5">
    <location>
        <begin position="9"/>
        <end position="69"/>
    </location>
</feature>
<evidence type="ECO:0000256" key="2">
    <source>
        <dbReference type="ARBA" id="ARBA00023125"/>
    </source>
</evidence>
<keyword evidence="1" id="KW-0805">Transcription regulation</keyword>
<dbReference type="Pfam" id="PF21351">
    <property type="entry name" value="TetR_C_41"/>
    <property type="match status" value="1"/>
</dbReference>
<accession>A0A2A4XHP7</accession>
<dbReference type="InterPro" id="IPR050109">
    <property type="entry name" value="HTH-type_TetR-like_transc_reg"/>
</dbReference>
<dbReference type="SUPFAM" id="SSF46689">
    <property type="entry name" value="Homeodomain-like"/>
    <property type="match status" value="1"/>
</dbReference>
<reference evidence="7" key="1">
    <citation type="submission" date="2017-08" db="EMBL/GenBank/DDBJ databases">
        <title>A dynamic microbial community with high functional redundancy inhabits the cold, oxic subseafloor aquifer.</title>
        <authorList>
            <person name="Tully B.J."/>
            <person name="Wheat C.G."/>
            <person name="Glazer B.T."/>
            <person name="Huber J.A."/>
        </authorList>
    </citation>
    <scope>NUCLEOTIDE SEQUENCE [LARGE SCALE GENOMIC DNA]</scope>
</reference>
<feature type="DNA-binding region" description="H-T-H motif" evidence="4">
    <location>
        <begin position="32"/>
        <end position="51"/>
    </location>
</feature>
<name>A0A2A4XHP7_9GAMM</name>
<evidence type="ECO:0000256" key="4">
    <source>
        <dbReference type="PROSITE-ProRule" id="PRU00335"/>
    </source>
</evidence>